<keyword evidence="2" id="KW-1133">Transmembrane helix</keyword>
<proteinExistence type="predicted"/>
<dbReference type="AlphaFoldDB" id="A0A0R2KF20"/>
<comment type="caution">
    <text evidence="3">The sequence shown here is derived from an EMBL/GenBank/DDBJ whole genome shotgun (WGS) entry which is preliminary data.</text>
</comment>
<reference evidence="3 4" key="1">
    <citation type="journal article" date="2015" name="Genome Announc.">
        <title>Expanding the biotechnology potential of lactobacilli through comparative genomics of 213 strains and associated genera.</title>
        <authorList>
            <person name="Sun Z."/>
            <person name="Harris H.M."/>
            <person name="McCann A."/>
            <person name="Guo C."/>
            <person name="Argimon S."/>
            <person name="Zhang W."/>
            <person name="Yang X."/>
            <person name="Jeffery I.B."/>
            <person name="Cooney J.C."/>
            <person name="Kagawa T.F."/>
            <person name="Liu W."/>
            <person name="Song Y."/>
            <person name="Salvetti E."/>
            <person name="Wrobel A."/>
            <person name="Rasinkangas P."/>
            <person name="Parkhill J."/>
            <person name="Rea M.C."/>
            <person name="O'Sullivan O."/>
            <person name="Ritari J."/>
            <person name="Douillard F.P."/>
            <person name="Paul Ross R."/>
            <person name="Yang R."/>
            <person name="Briner A.E."/>
            <person name="Felis G.E."/>
            <person name="de Vos W.M."/>
            <person name="Barrangou R."/>
            <person name="Klaenhammer T.R."/>
            <person name="Caufield P.W."/>
            <person name="Cui Y."/>
            <person name="Zhang H."/>
            <person name="O'Toole P.W."/>
        </authorList>
    </citation>
    <scope>NUCLEOTIDE SEQUENCE [LARGE SCALE GENOMIC DNA]</scope>
    <source>
        <strain evidence="3 4">DSM 15353</strain>
    </source>
</reference>
<dbReference type="PATRIC" id="fig|89059.3.peg.1272"/>
<protein>
    <submittedName>
        <fullName evidence="3">Uncharacterized protein</fullName>
    </submittedName>
</protein>
<sequence>MIKEGETKMNRRKHMQKKKHRFLYYLVAAVVLLAIVSVTFSYIFAKNSDNKEPTTTNRNVVAGSKKNSSKVDNKSYSSEEASSQTSTQDDLEHYKYEVPQQIQGTWYYYDTDGSIQTLTFTEHSMILTGSNAYSQTLYTEEARSQTRPDLDSAIATTGTQENNHSDVVQVVKISNWDQSGNGEAFNINYDMFDYRYLSQISTVTNSEEEMYFPSVKELQADKQKADDYRSAEDAAGYSESEESDENSEPEDTSEISDGE</sequence>
<feature type="region of interest" description="Disordered" evidence="1">
    <location>
        <begin position="52"/>
        <end position="92"/>
    </location>
</feature>
<feature type="compositionally biased region" description="Low complexity" evidence="1">
    <location>
        <begin position="74"/>
        <end position="88"/>
    </location>
</feature>
<dbReference type="EMBL" id="JQBK01000003">
    <property type="protein sequence ID" value="KRN88032.1"/>
    <property type="molecule type" value="Genomic_DNA"/>
</dbReference>
<accession>A0A0R2KF20</accession>
<evidence type="ECO:0000313" key="4">
    <source>
        <dbReference type="Proteomes" id="UP000051491"/>
    </source>
</evidence>
<keyword evidence="2" id="KW-0472">Membrane</keyword>
<organism evidence="3 4">
    <name type="scientific">Ligilactobacillus acidipiscis</name>
    <dbReference type="NCBI Taxonomy" id="89059"/>
    <lineage>
        <taxon>Bacteria</taxon>
        <taxon>Bacillati</taxon>
        <taxon>Bacillota</taxon>
        <taxon>Bacilli</taxon>
        <taxon>Lactobacillales</taxon>
        <taxon>Lactobacillaceae</taxon>
        <taxon>Ligilactobacillus</taxon>
    </lineage>
</organism>
<gene>
    <name evidence="3" type="ORF">IV43_GL001173</name>
</gene>
<dbReference type="Proteomes" id="UP000051491">
    <property type="component" value="Unassembled WGS sequence"/>
</dbReference>
<evidence type="ECO:0000313" key="3">
    <source>
        <dbReference type="EMBL" id="KRN88032.1"/>
    </source>
</evidence>
<feature type="transmembrane region" description="Helical" evidence="2">
    <location>
        <begin position="21"/>
        <end position="45"/>
    </location>
</feature>
<keyword evidence="2" id="KW-0812">Transmembrane</keyword>
<feature type="compositionally biased region" description="Acidic residues" evidence="1">
    <location>
        <begin position="239"/>
        <end position="259"/>
    </location>
</feature>
<evidence type="ECO:0000256" key="2">
    <source>
        <dbReference type="SAM" id="Phobius"/>
    </source>
</evidence>
<name>A0A0R2KF20_9LACO</name>
<evidence type="ECO:0000256" key="1">
    <source>
        <dbReference type="SAM" id="MobiDB-lite"/>
    </source>
</evidence>
<feature type="compositionally biased region" description="Basic and acidic residues" evidence="1">
    <location>
        <begin position="218"/>
        <end position="232"/>
    </location>
</feature>
<feature type="region of interest" description="Disordered" evidence="1">
    <location>
        <begin position="218"/>
        <end position="259"/>
    </location>
</feature>